<dbReference type="InParanoid" id="A0A6P8I771"/>
<evidence type="ECO:0000256" key="3">
    <source>
        <dbReference type="ARBA" id="ARBA00022723"/>
    </source>
</evidence>
<reference evidence="16" key="1">
    <citation type="submission" date="2025-08" db="UniProtKB">
        <authorList>
            <consortium name="RefSeq"/>
        </authorList>
    </citation>
    <scope>IDENTIFICATION</scope>
    <source>
        <tissue evidence="16">Tentacle</tissue>
    </source>
</reference>
<keyword evidence="9" id="KW-1015">Disulfide bond</keyword>
<evidence type="ECO:0000256" key="13">
    <source>
        <dbReference type="SAM" id="SignalP"/>
    </source>
</evidence>
<keyword evidence="3" id="KW-0479">Metal-binding</keyword>
<gene>
    <name evidence="16" type="primary">LOC116299838</name>
</gene>
<dbReference type="InterPro" id="IPR051136">
    <property type="entry name" value="Intracellular_Lectin-GPT"/>
</dbReference>
<dbReference type="OrthoDB" id="270293at2759"/>
<dbReference type="KEGG" id="aten:116299838"/>
<feature type="chain" id="PRO_5028095779" evidence="13">
    <location>
        <begin position="26"/>
        <end position="338"/>
    </location>
</feature>
<dbReference type="Pfam" id="PF03388">
    <property type="entry name" value="Lectin_leg-like"/>
    <property type="match status" value="1"/>
</dbReference>
<dbReference type="GeneID" id="116299838"/>
<sequence length="338" mass="38495">MAQCTLNQIYLIFTSFLLLCTELLADPEAQGSYLKREHSLMKPYQGAGMTIPDWDLGGNTFVSNDYIRLTPDHQSKRGSLWNNIPCYLHNWEMLIHFSVHGQGTTMFGDGFAFWYARDRLREGPAFGSQSNFYGLGVFFDTYNNHNGEHSHEHPYISAMIGNGSNAYDHDRDGTHNQVEGCSAQFRGQEHETFAIVRYLGAKERLTVLTDVDGRGEWRECFDVRGVKLPTGLYFGVSAATGELADNHDIKSMKLFEVEVPEGDEKKAGDEVDLTQIVPFADGAEKYRDHIDDPKGSFSTRTSKIFTWLFWFAVIVCILCGVGFYFYQKQQVDARKRFY</sequence>
<dbReference type="GO" id="GO:0030134">
    <property type="term" value="C:COPII-coated ER to Golgi transport vesicle"/>
    <property type="evidence" value="ECO:0007669"/>
    <property type="project" value="TreeGrafter"/>
</dbReference>
<keyword evidence="15" id="KW-1185">Reference proteome</keyword>
<dbReference type="GO" id="GO:0005789">
    <property type="term" value="C:endoplasmic reticulum membrane"/>
    <property type="evidence" value="ECO:0007669"/>
    <property type="project" value="TreeGrafter"/>
</dbReference>
<comment type="subcellular location">
    <subcellularLocation>
        <location evidence="11">Endomembrane system</location>
        <topology evidence="11">Single-pass type I membrane protein</topology>
    </subcellularLocation>
    <subcellularLocation>
        <location evidence="1">Golgi apparatus membrane</location>
        <topology evidence="1">Single-pass membrane protein</topology>
    </subcellularLocation>
</comment>
<evidence type="ECO:0000256" key="7">
    <source>
        <dbReference type="ARBA" id="ARBA00023034"/>
    </source>
</evidence>
<evidence type="ECO:0000256" key="10">
    <source>
        <dbReference type="ARBA" id="ARBA00023180"/>
    </source>
</evidence>
<accession>A0A6P8I771</accession>
<dbReference type="SUPFAM" id="SSF49899">
    <property type="entry name" value="Concanavalin A-like lectins/glucanases"/>
    <property type="match status" value="1"/>
</dbReference>
<dbReference type="PANTHER" id="PTHR12223">
    <property type="entry name" value="VESICULAR MANNOSE-BINDING LECTIN"/>
    <property type="match status" value="1"/>
</dbReference>
<protein>
    <submittedName>
        <fullName evidence="16">Vesicular integral-membrane protein VIP36-like</fullName>
    </submittedName>
</protein>
<dbReference type="GO" id="GO:0005793">
    <property type="term" value="C:endoplasmic reticulum-Golgi intermediate compartment"/>
    <property type="evidence" value="ECO:0007669"/>
    <property type="project" value="TreeGrafter"/>
</dbReference>
<organism evidence="15 16">
    <name type="scientific">Actinia tenebrosa</name>
    <name type="common">Australian red waratah sea anemone</name>
    <dbReference type="NCBI Taxonomy" id="6105"/>
    <lineage>
        <taxon>Eukaryota</taxon>
        <taxon>Metazoa</taxon>
        <taxon>Cnidaria</taxon>
        <taxon>Anthozoa</taxon>
        <taxon>Hexacorallia</taxon>
        <taxon>Actiniaria</taxon>
        <taxon>Actiniidae</taxon>
        <taxon>Actinia</taxon>
    </lineage>
</organism>
<feature type="domain" description="L-type lectin-like" evidence="14">
    <location>
        <begin position="32"/>
        <end position="257"/>
    </location>
</feature>
<dbReference type="Proteomes" id="UP000515163">
    <property type="component" value="Unplaced"/>
</dbReference>
<evidence type="ECO:0000313" key="15">
    <source>
        <dbReference type="Proteomes" id="UP000515163"/>
    </source>
</evidence>
<dbReference type="PROSITE" id="PS51328">
    <property type="entry name" value="L_LECTIN_LIKE"/>
    <property type="match status" value="1"/>
</dbReference>
<keyword evidence="2 12" id="KW-0812">Transmembrane</keyword>
<dbReference type="GO" id="GO:0006888">
    <property type="term" value="P:endoplasmic reticulum to Golgi vesicle-mediated transport"/>
    <property type="evidence" value="ECO:0007669"/>
    <property type="project" value="TreeGrafter"/>
</dbReference>
<dbReference type="GO" id="GO:0046872">
    <property type="term" value="F:metal ion binding"/>
    <property type="evidence" value="ECO:0007669"/>
    <property type="project" value="UniProtKB-KW"/>
</dbReference>
<keyword evidence="5" id="KW-0430">Lectin</keyword>
<dbReference type="PANTHER" id="PTHR12223:SF45">
    <property type="entry name" value="RE50040P"/>
    <property type="match status" value="1"/>
</dbReference>
<dbReference type="InterPro" id="IPR005052">
    <property type="entry name" value="Lectin_leg"/>
</dbReference>
<keyword evidence="4 13" id="KW-0732">Signal</keyword>
<dbReference type="InterPro" id="IPR013320">
    <property type="entry name" value="ConA-like_dom_sf"/>
</dbReference>
<keyword evidence="7" id="KW-0333">Golgi apparatus</keyword>
<feature type="signal peptide" evidence="13">
    <location>
        <begin position="1"/>
        <end position="25"/>
    </location>
</feature>
<keyword evidence="6 12" id="KW-1133">Transmembrane helix</keyword>
<dbReference type="Gene3D" id="2.60.120.200">
    <property type="match status" value="1"/>
</dbReference>
<dbReference type="FunCoup" id="A0A6P8I771">
    <property type="interactions" value="2559"/>
</dbReference>
<evidence type="ECO:0000256" key="4">
    <source>
        <dbReference type="ARBA" id="ARBA00022729"/>
    </source>
</evidence>
<evidence type="ECO:0000313" key="16">
    <source>
        <dbReference type="RefSeq" id="XP_031564414.1"/>
    </source>
</evidence>
<dbReference type="FunFam" id="2.60.120.200:FF:000017">
    <property type="entry name" value="Vesicular integral-membrane protein VIP36"/>
    <property type="match status" value="1"/>
</dbReference>
<dbReference type="RefSeq" id="XP_031564414.1">
    <property type="nucleotide sequence ID" value="XM_031708554.1"/>
</dbReference>
<evidence type="ECO:0000256" key="1">
    <source>
        <dbReference type="ARBA" id="ARBA00004194"/>
    </source>
</evidence>
<name>A0A6P8I771_ACTTE</name>
<evidence type="ECO:0000256" key="6">
    <source>
        <dbReference type="ARBA" id="ARBA00022989"/>
    </source>
</evidence>
<evidence type="ECO:0000256" key="12">
    <source>
        <dbReference type="SAM" id="Phobius"/>
    </source>
</evidence>
<evidence type="ECO:0000256" key="2">
    <source>
        <dbReference type="ARBA" id="ARBA00022692"/>
    </source>
</evidence>
<keyword evidence="10" id="KW-0325">Glycoprotein</keyword>
<evidence type="ECO:0000256" key="11">
    <source>
        <dbReference type="ARBA" id="ARBA00046288"/>
    </source>
</evidence>
<feature type="transmembrane region" description="Helical" evidence="12">
    <location>
        <begin position="304"/>
        <end position="326"/>
    </location>
</feature>
<dbReference type="GO" id="GO:0005537">
    <property type="term" value="F:D-mannose binding"/>
    <property type="evidence" value="ECO:0007669"/>
    <property type="project" value="TreeGrafter"/>
</dbReference>
<evidence type="ECO:0000259" key="14">
    <source>
        <dbReference type="PROSITE" id="PS51328"/>
    </source>
</evidence>
<proteinExistence type="predicted"/>
<dbReference type="GO" id="GO:0000139">
    <property type="term" value="C:Golgi membrane"/>
    <property type="evidence" value="ECO:0007669"/>
    <property type="project" value="UniProtKB-SubCell"/>
</dbReference>
<evidence type="ECO:0000256" key="5">
    <source>
        <dbReference type="ARBA" id="ARBA00022734"/>
    </source>
</evidence>
<evidence type="ECO:0000256" key="9">
    <source>
        <dbReference type="ARBA" id="ARBA00023157"/>
    </source>
</evidence>
<evidence type="ECO:0000256" key="8">
    <source>
        <dbReference type="ARBA" id="ARBA00023136"/>
    </source>
</evidence>
<keyword evidence="8 12" id="KW-0472">Membrane</keyword>
<dbReference type="AlphaFoldDB" id="A0A6P8I771"/>